<proteinExistence type="predicted"/>
<evidence type="ECO:0000313" key="1">
    <source>
        <dbReference type="EMBL" id="ODQ65808.1"/>
    </source>
</evidence>
<protein>
    <submittedName>
        <fullName evidence="1">Uncharacterized protein</fullName>
    </submittedName>
</protein>
<evidence type="ECO:0000313" key="2">
    <source>
        <dbReference type="Proteomes" id="UP000095009"/>
    </source>
</evidence>
<dbReference type="Gene3D" id="1.25.40.10">
    <property type="entry name" value="Tetratricopeptide repeat domain"/>
    <property type="match status" value="1"/>
</dbReference>
<sequence length="216" mass="24665">MKREGIHANVDTWNSVLGALSYRIAKVELLRIMQDTNIPLTSTSIYYVIEELLISIGPKATVEFMRNELKEGYDSRSVALVVKHLIQKDFIDEAWTFIQEQADNQGILPTNSLLNVMASEFAYRQRPDWIIGLMSAFSKYYNIKPTMTTYEKLLKSIVSPGYRKDWRFAVKVAYGKLCQAAPGTNLAKTSLYWVTKARVLSQNEVERGVEKESIVL</sequence>
<feature type="non-terminal residue" evidence="1">
    <location>
        <position position="216"/>
    </location>
</feature>
<accession>A0A1E3PKE5</accession>
<reference evidence="1 2" key="1">
    <citation type="journal article" date="2016" name="Proc. Natl. Acad. Sci. U.S.A.">
        <title>Comparative genomics of biotechnologically important yeasts.</title>
        <authorList>
            <person name="Riley R."/>
            <person name="Haridas S."/>
            <person name="Wolfe K.H."/>
            <person name="Lopes M.R."/>
            <person name="Hittinger C.T."/>
            <person name="Goeker M."/>
            <person name="Salamov A.A."/>
            <person name="Wisecaver J.H."/>
            <person name="Long T.M."/>
            <person name="Calvey C.H."/>
            <person name="Aerts A.L."/>
            <person name="Barry K.W."/>
            <person name="Choi C."/>
            <person name="Clum A."/>
            <person name="Coughlan A.Y."/>
            <person name="Deshpande S."/>
            <person name="Douglass A.P."/>
            <person name="Hanson S.J."/>
            <person name="Klenk H.-P."/>
            <person name="LaButti K.M."/>
            <person name="Lapidus A."/>
            <person name="Lindquist E.A."/>
            <person name="Lipzen A.M."/>
            <person name="Meier-Kolthoff J.P."/>
            <person name="Ohm R.A."/>
            <person name="Otillar R.P."/>
            <person name="Pangilinan J.L."/>
            <person name="Peng Y."/>
            <person name="Rokas A."/>
            <person name="Rosa C.A."/>
            <person name="Scheuner C."/>
            <person name="Sibirny A.A."/>
            <person name="Slot J.C."/>
            <person name="Stielow J.B."/>
            <person name="Sun H."/>
            <person name="Kurtzman C.P."/>
            <person name="Blackwell M."/>
            <person name="Grigoriev I.V."/>
            <person name="Jeffries T.W."/>
        </authorList>
    </citation>
    <scope>NUCLEOTIDE SEQUENCE [LARGE SCALE GENOMIC DNA]</scope>
    <source>
        <strain evidence="1 2">DSM 6958</strain>
    </source>
</reference>
<name>A0A1E3PKE5_9ASCO</name>
<gene>
    <name evidence="1" type="ORF">NADFUDRAFT_46431</name>
</gene>
<dbReference type="EMBL" id="KV454409">
    <property type="protein sequence ID" value="ODQ65808.1"/>
    <property type="molecule type" value="Genomic_DNA"/>
</dbReference>
<organism evidence="1 2">
    <name type="scientific">Nadsonia fulvescens var. elongata DSM 6958</name>
    <dbReference type="NCBI Taxonomy" id="857566"/>
    <lineage>
        <taxon>Eukaryota</taxon>
        <taxon>Fungi</taxon>
        <taxon>Dikarya</taxon>
        <taxon>Ascomycota</taxon>
        <taxon>Saccharomycotina</taxon>
        <taxon>Dipodascomycetes</taxon>
        <taxon>Dipodascales</taxon>
        <taxon>Dipodascales incertae sedis</taxon>
        <taxon>Nadsonia</taxon>
    </lineage>
</organism>
<dbReference type="InterPro" id="IPR011990">
    <property type="entry name" value="TPR-like_helical_dom_sf"/>
</dbReference>
<dbReference type="STRING" id="857566.A0A1E3PKE5"/>
<dbReference type="Proteomes" id="UP000095009">
    <property type="component" value="Unassembled WGS sequence"/>
</dbReference>
<dbReference type="AlphaFoldDB" id="A0A1E3PKE5"/>
<keyword evidence="2" id="KW-1185">Reference proteome</keyword>